<reference evidence="1 2" key="1">
    <citation type="journal article" date="2020" name="ISME J.">
        <title>Uncovering the hidden diversity of litter-decomposition mechanisms in mushroom-forming fungi.</title>
        <authorList>
            <person name="Floudas D."/>
            <person name="Bentzer J."/>
            <person name="Ahren D."/>
            <person name="Johansson T."/>
            <person name="Persson P."/>
            <person name="Tunlid A."/>
        </authorList>
    </citation>
    <scope>NUCLEOTIDE SEQUENCE [LARGE SCALE GENOMIC DNA]</scope>
    <source>
        <strain evidence="1 2">CBS 291.85</strain>
    </source>
</reference>
<accession>A0A8H5CAW8</accession>
<evidence type="ECO:0000313" key="2">
    <source>
        <dbReference type="Proteomes" id="UP000559256"/>
    </source>
</evidence>
<name>A0A8H5CAW8_9AGAR</name>
<organism evidence="1 2">
    <name type="scientific">Tetrapyrgos nigripes</name>
    <dbReference type="NCBI Taxonomy" id="182062"/>
    <lineage>
        <taxon>Eukaryota</taxon>
        <taxon>Fungi</taxon>
        <taxon>Dikarya</taxon>
        <taxon>Basidiomycota</taxon>
        <taxon>Agaricomycotina</taxon>
        <taxon>Agaricomycetes</taxon>
        <taxon>Agaricomycetidae</taxon>
        <taxon>Agaricales</taxon>
        <taxon>Marasmiineae</taxon>
        <taxon>Marasmiaceae</taxon>
        <taxon>Tetrapyrgos</taxon>
    </lineage>
</organism>
<keyword evidence="2" id="KW-1185">Reference proteome</keyword>
<dbReference type="AlphaFoldDB" id="A0A8H5CAW8"/>
<protein>
    <recommendedName>
        <fullName evidence="3">F-box domain-containing protein</fullName>
    </recommendedName>
</protein>
<dbReference type="InterPro" id="IPR032675">
    <property type="entry name" value="LRR_dom_sf"/>
</dbReference>
<sequence length="414" mass="46863">MSAKPFAATFPPEIRDEIIDRVLDTGSTKSCTLVCHDWLPRARRNLFRNFTFPPNAQFEPRPEDLSEYKEKLELLAEDMTSSSLSPPYSRIVRILTLRLPTLIYPKNFAFNTLISQLPFTNLQSLDFSSRTLHSTSLLHLLEKNPLESLALRSHISSDHLLRLLSRIAAGQPSLQSLELHIIPRPSSPDPTNTWDSPFDASSTPLSLHPPRLQSLSVTTFIFPTVVHRETWVEPFFTMPEHFFDLSSLCCLTLKTHVPQRYPIILQQCGPAVTHFTLTSFYHIFFGPNLAPSFSHLTKLVDLTLTGISEEKFSDTVAVLNGILSIVIQRLEHLSLEFRTPRQLRSYPELFGNNCLCEIDNLLDGFLQTGQTGRASLKKLSLKIPTDYNMDEADIRTYLSTTNASGGLFLEVSLY</sequence>
<evidence type="ECO:0008006" key="3">
    <source>
        <dbReference type="Google" id="ProtNLM"/>
    </source>
</evidence>
<comment type="caution">
    <text evidence="1">The sequence shown here is derived from an EMBL/GenBank/DDBJ whole genome shotgun (WGS) entry which is preliminary data.</text>
</comment>
<evidence type="ECO:0000313" key="1">
    <source>
        <dbReference type="EMBL" id="KAF5337899.1"/>
    </source>
</evidence>
<dbReference type="OrthoDB" id="2977329at2759"/>
<dbReference type="EMBL" id="JAACJM010000203">
    <property type="protein sequence ID" value="KAF5337899.1"/>
    <property type="molecule type" value="Genomic_DNA"/>
</dbReference>
<proteinExistence type="predicted"/>
<dbReference type="Proteomes" id="UP000559256">
    <property type="component" value="Unassembled WGS sequence"/>
</dbReference>
<gene>
    <name evidence="1" type="ORF">D9758_013095</name>
</gene>
<dbReference type="Gene3D" id="3.80.10.10">
    <property type="entry name" value="Ribonuclease Inhibitor"/>
    <property type="match status" value="1"/>
</dbReference>